<proteinExistence type="predicted"/>
<sequence length="239" mass="26654">MDLLNFDVIRDYWHVFLRGLGLTIFLTVVTMVLASMLAIPLALARLSAKRLFRWPANIFVEFMRATPLILQLIYIYYVLPTAGIKLNPLVAAITGLTLHYSAYLSEVFRGGIQSIAKGQTEAALSLGLSRWLAFRKVVLPQATRAILPTLANYLISLFKDTSLASVVTVQELMFSGQIISARNFQYFTVYTVTALLYFAVCYPSGLAVRVLEEHIRKGQRSRDDKKMQQAAASPTPTAA</sequence>
<keyword evidence="2" id="KW-1185">Reference proteome</keyword>
<evidence type="ECO:0000313" key="1">
    <source>
        <dbReference type="EMBL" id="MBK1868450.1"/>
    </source>
</evidence>
<accession>A0ACC5R763</accession>
<dbReference type="EMBL" id="JAENHL010000007">
    <property type="protein sequence ID" value="MBK1868450.1"/>
    <property type="molecule type" value="Genomic_DNA"/>
</dbReference>
<organism evidence="1 2">
    <name type="scientific">Taklimakanibacter albus</name>
    <dbReference type="NCBI Taxonomy" id="2800327"/>
    <lineage>
        <taxon>Bacteria</taxon>
        <taxon>Pseudomonadati</taxon>
        <taxon>Pseudomonadota</taxon>
        <taxon>Alphaproteobacteria</taxon>
        <taxon>Hyphomicrobiales</taxon>
        <taxon>Aestuariivirgaceae</taxon>
        <taxon>Taklimakanibacter</taxon>
    </lineage>
</organism>
<protein>
    <submittedName>
        <fullName evidence="1">Amino acid ABC transporter permease</fullName>
    </submittedName>
</protein>
<dbReference type="Proteomes" id="UP000616151">
    <property type="component" value="Unassembled WGS sequence"/>
</dbReference>
<comment type="caution">
    <text evidence="1">The sequence shown here is derived from an EMBL/GenBank/DDBJ whole genome shotgun (WGS) entry which is preliminary data.</text>
</comment>
<evidence type="ECO:0000313" key="2">
    <source>
        <dbReference type="Proteomes" id="UP000616151"/>
    </source>
</evidence>
<gene>
    <name evidence="1" type="ORF">JHL16_19000</name>
</gene>
<name>A0ACC5R763_9HYPH</name>
<reference evidence="1" key="1">
    <citation type="submission" date="2021-01" db="EMBL/GenBank/DDBJ databases">
        <authorList>
            <person name="Sun Q."/>
        </authorList>
    </citation>
    <scope>NUCLEOTIDE SEQUENCE</scope>
    <source>
        <strain evidence="1">YIM B02566</strain>
    </source>
</reference>